<dbReference type="RefSeq" id="WP_237339555.1">
    <property type="nucleotide sequence ID" value="NZ_BAABCM010000015.1"/>
</dbReference>
<dbReference type="PANTHER" id="PTHR30204">
    <property type="entry name" value="REDOX-CYCLING DRUG-SENSING TRANSCRIPTIONAL ACTIVATOR SOXR"/>
    <property type="match status" value="1"/>
</dbReference>
<organism evidence="6 7">
    <name type="scientific">Amycolatopsis tucumanensis</name>
    <dbReference type="NCBI Taxonomy" id="401106"/>
    <lineage>
        <taxon>Bacteria</taxon>
        <taxon>Bacillati</taxon>
        <taxon>Actinomycetota</taxon>
        <taxon>Actinomycetes</taxon>
        <taxon>Pseudonocardiales</taxon>
        <taxon>Pseudonocardiaceae</taxon>
        <taxon>Amycolatopsis</taxon>
    </lineage>
</organism>
<dbReference type="InterPro" id="IPR000551">
    <property type="entry name" value="MerR-type_HTH_dom"/>
</dbReference>
<protein>
    <submittedName>
        <fullName evidence="6">MerR family transcriptional regulator</fullName>
    </submittedName>
</protein>
<dbReference type="PANTHER" id="PTHR30204:SF69">
    <property type="entry name" value="MERR-FAMILY TRANSCRIPTIONAL REGULATOR"/>
    <property type="match status" value="1"/>
</dbReference>
<name>A0ABP7JKC4_9PSEU</name>
<evidence type="ECO:0000313" key="6">
    <source>
        <dbReference type="EMBL" id="GAA3846594.1"/>
    </source>
</evidence>
<comment type="caution">
    <text evidence="6">The sequence shown here is derived from an EMBL/GenBank/DDBJ whole genome shotgun (WGS) entry which is preliminary data.</text>
</comment>
<dbReference type="Pfam" id="PF13411">
    <property type="entry name" value="MerR_1"/>
    <property type="match status" value="1"/>
</dbReference>
<keyword evidence="1" id="KW-0678">Repressor</keyword>
<dbReference type="Proteomes" id="UP001501624">
    <property type="component" value="Unassembled WGS sequence"/>
</dbReference>
<proteinExistence type="predicted"/>
<keyword evidence="3" id="KW-0238">DNA-binding</keyword>
<keyword evidence="7" id="KW-1185">Reference proteome</keyword>
<dbReference type="PROSITE" id="PS50937">
    <property type="entry name" value="HTH_MERR_2"/>
    <property type="match status" value="1"/>
</dbReference>
<gene>
    <name evidence="6" type="ORF">GCM10022380_75910</name>
</gene>
<evidence type="ECO:0000256" key="1">
    <source>
        <dbReference type="ARBA" id="ARBA00022491"/>
    </source>
</evidence>
<dbReference type="Gene3D" id="1.10.1660.10">
    <property type="match status" value="1"/>
</dbReference>
<dbReference type="InterPro" id="IPR047057">
    <property type="entry name" value="MerR_fam"/>
</dbReference>
<evidence type="ECO:0000256" key="2">
    <source>
        <dbReference type="ARBA" id="ARBA00023015"/>
    </source>
</evidence>
<reference evidence="7" key="1">
    <citation type="journal article" date="2019" name="Int. J. Syst. Evol. Microbiol.">
        <title>The Global Catalogue of Microorganisms (GCM) 10K type strain sequencing project: providing services to taxonomists for standard genome sequencing and annotation.</title>
        <authorList>
            <consortium name="The Broad Institute Genomics Platform"/>
            <consortium name="The Broad Institute Genome Sequencing Center for Infectious Disease"/>
            <person name="Wu L."/>
            <person name="Ma J."/>
        </authorList>
    </citation>
    <scope>NUCLEOTIDE SEQUENCE [LARGE SCALE GENOMIC DNA]</scope>
    <source>
        <strain evidence="7">JCM 17017</strain>
    </source>
</reference>
<dbReference type="InterPro" id="IPR009061">
    <property type="entry name" value="DNA-bd_dom_put_sf"/>
</dbReference>
<evidence type="ECO:0000259" key="5">
    <source>
        <dbReference type="PROSITE" id="PS50937"/>
    </source>
</evidence>
<dbReference type="CDD" id="cd01282">
    <property type="entry name" value="HTH_MerR-like_sg3"/>
    <property type="match status" value="1"/>
</dbReference>
<feature type="domain" description="HTH merR-type" evidence="5">
    <location>
        <begin position="1"/>
        <end position="68"/>
    </location>
</feature>
<sequence>MRIGELSARTGVSQRLLRYYEEQGLLVPRRDANGYRVYDDDAMVTVRQIRALLAAGLSTCVIAKLLPCARGEKPDLELCPEVVRTLREQLDALDERIDGLRQTRGALAAYVPASG</sequence>
<evidence type="ECO:0000256" key="4">
    <source>
        <dbReference type="ARBA" id="ARBA00023163"/>
    </source>
</evidence>
<accession>A0ABP7JKC4</accession>
<evidence type="ECO:0000313" key="7">
    <source>
        <dbReference type="Proteomes" id="UP001501624"/>
    </source>
</evidence>
<dbReference type="SUPFAM" id="SSF46955">
    <property type="entry name" value="Putative DNA-binding domain"/>
    <property type="match status" value="1"/>
</dbReference>
<keyword evidence="2" id="KW-0805">Transcription regulation</keyword>
<dbReference type="EMBL" id="BAABCM010000015">
    <property type="protein sequence ID" value="GAA3846594.1"/>
    <property type="molecule type" value="Genomic_DNA"/>
</dbReference>
<dbReference type="SMART" id="SM00422">
    <property type="entry name" value="HTH_MERR"/>
    <property type="match status" value="1"/>
</dbReference>
<dbReference type="PROSITE" id="PS00552">
    <property type="entry name" value="HTH_MERR_1"/>
    <property type="match status" value="1"/>
</dbReference>
<dbReference type="PRINTS" id="PR00040">
    <property type="entry name" value="HTHMERR"/>
</dbReference>
<evidence type="ECO:0000256" key="3">
    <source>
        <dbReference type="ARBA" id="ARBA00023125"/>
    </source>
</evidence>
<keyword evidence="4" id="KW-0804">Transcription</keyword>